<reference evidence="1" key="1">
    <citation type="submission" date="2013-01" db="EMBL/GenBank/DDBJ databases">
        <title>Genome assembly of Mariniradius saccharolyticus AK6.</title>
        <authorList>
            <person name="Vaidya B."/>
            <person name="Khatri I."/>
            <person name="Tanuku N.R.S."/>
            <person name="Subramanian S."/>
            <person name="Pinnaka A."/>
        </authorList>
    </citation>
    <scope>NUCLEOTIDE SEQUENCE [LARGE SCALE GENOMIC DNA]</scope>
    <source>
        <strain evidence="1">AK6</strain>
    </source>
</reference>
<sequence>MGFFLFRKCCKSSQKCLKNGCWAQKRGLCADSMFSVNKSLNHR</sequence>
<dbReference type="EMBL" id="AMZY02000007">
    <property type="protein sequence ID" value="EMS34106.1"/>
    <property type="molecule type" value="Genomic_DNA"/>
</dbReference>
<gene>
    <name evidence="1" type="ORF">C943_03923</name>
</gene>
<dbReference type="STRING" id="1239962.C943_03923"/>
<dbReference type="InParanoid" id="M7YA96"/>
<dbReference type="Proteomes" id="UP000010953">
    <property type="component" value="Unassembled WGS sequence"/>
</dbReference>
<name>M7YA96_9BACT</name>
<accession>M7YA96</accession>
<comment type="caution">
    <text evidence="1">The sequence shown here is derived from an EMBL/GenBank/DDBJ whole genome shotgun (WGS) entry which is preliminary data.</text>
</comment>
<evidence type="ECO:0000313" key="1">
    <source>
        <dbReference type="EMBL" id="EMS34106.1"/>
    </source>
</evidence>
<keyword evidence="2" id="KW-1185">Reference proteome</keyword>
<dbReference type="AlphaFoldDB" id="M7YA96"/>
<proteinExistence type="predicted"/>
<evidence type="ECO:0000313" key="2">
    <source>
        <dbReference type="Proteomes" id="UP000010953"/>
    </source>
</evidence>
<organism evidence="1 2">
    <name type="scientific">Mariniradius saccharolyticus AK6</name>
    <dbReference type="NCBI Taxonomy" id="1239962"/>
    <lineage>
        <taxon>Bacteria</taxon>
        <taxon>Pseudomonadati</taxon>
        <taxon>Bacteroidota</taxon>
        <taxon>Cytophagia</taxon>
        <taxon>Cytophagales</taxon>
        <taxon>Cyclobacteriaceae</taxon>
        <taxon>Mariniradius</taxon>
    </lineage>
</organism>
<protein>
    <submittedName>
        <fullName evidence="1">Uncharacterized protein</fullName>
    </submittedName>
</protein>